<reference evidence="2 3" key="1">
    <citation type="journal article" date="2022" name="Syst. Appl. Microbiol.">
        <title>Natronocalculus amylovorans gen. nov., sp. nov., and Natranaeroarchaeum aerophilus sp. nov., dominant culturable amylolytic natronoarchaea from hypersaline soda lakes in southwestern Siberia.</title>
        <authorList>
            <person name="Sorokin D.Y."/>
            <person name="Elcheninov A.G."/>
            <person name="Khizhniak T.V."/>
            <person name="Koenen M."/>
            <person name="Bale N.J."/>
            <person name="Damste J.S.S."/>
            <person name="Kublanov I.V."/>
        </authorList>
    </citation>
    <scope>NUCLEOTIDE SEQUENCE [LARGE SCALE GENOMIC DNA]</scope>
    <source>
        <strain evidence="2 3">AArc-St1-1</strain>
    </source>
</reference>
<dbReference type="EMBL" id="JAKRVY010000001">
    <property type="protein sequence ID" value="MCL9812467.1"/>
    <property type="molecule type" value="Genomic_DNA"/>
</dbReference>
<sequence>MPSDDASMEYLHGPIATTALAAAFVLVGVGLLVGLTSGSMDVLGATMIGIIVLTVAGIYITIRREGIVTRENGIIGCCVLLAMVLLFALYELTALSSEVVFAVVGFVGVIVPHLLLEYTSYAREKDDPR</sequence>
<keyword evidence="1" id="KW-1133">Transmembrane helix</keyword>
<evidence type="ECO:0000256" key="1">
    <source>
        <dbReference type="SAM" id="Phobius"/>
    </source>
</evidence>
<feature type="transmembrane region" description="Helical" evidence="1">
    <location>
        <begin position="99"/>
        <end position="116"/>
    </location>
</feature>
<gene>
    <name evidence="2" type="ORF">AArcSt11_02215</name>
</gene>
<feature type="transmembrane region" description="Helical" evidence="1">
    <location>
        <begin position="12"/>
        <end position="36"/>
    </location>
</feature>
<keyword evidence="1" id="KW-0472">Membrane</keyword>
<keyword evidence="3" id="KW-1185">Reference proteome</keyword>
<comment type="caution">
    <text evidence="2">The sequence shown here is derived from an EMBL/GenBank/DDBJ whole genome shotgun (WGS) entry which is preliminary data.</text>
</comment>
<dbReference type="Proteomes" id="UP001202674">
    <property type="component" value="Unassembled WGS sequence"/>
</dbReference>
<dbReference type="Pfam" id="PF25949">
    <property type="entry name" value="DUF7987"/>
    <property type="match status" value="1"/>
</dbReference>
<dbReference type="RefSeq" id="WP_250594183.1">
    <property type="nucleotide sequence ID" value="NZ_JAKRVY010000001.1"/>
</dbReference>
<feature type="transmembrane region" description="Helical" evidence="1">
    <location>
        <begin position="74"/>
        <end position="93"/>
    </location>
</feature>
<proteinExistence type="predicted"/>
<evidence type="ECO:0000313" key="2">
    <source>
        <dbReference type="EMBL" id="MCL9812467.1"/>
    </source>
</evidence>
<evidence type="ECO:0000313" key="3">
    <source>
        <dbReference type="Proteomes" id="UP001202674"/>
    </source>
</evidence>
<name>A0AAE3FMQ4_9EURY</name>
<organism evidence="2 3">
    <name type="scientific">Natranaeroarchaeum aerophilus</name>
    <dbReference type="NCBI Taxonomy" id="2917711"/>
    <lineage>
        <taxon>Archaea</taxon>
        <taxon>Methanobacteriati</taxon>
        <taxon>Methanobacteriota</taxon>
        <taxon>Stenosarchaea group</taxon>
        <taxon>Halobacteria</taxon>
        <taxon>Halobacteriales</taxon>
        <taxon>Natronoarchaeaceae</taxon>
        <taxon>Natranaeroarchaeum</taxon>
    </lineage>
</organism>
<keyword evidence="1" id="KW-0812">Transmembrane</keyword>
<dbReference type="AlphaFoldDB" id="A0AAE3FMQ4"/>
<accession>A0AAE3FMQ4</accession>
<dbReference type="InterPro" id="IPR058293">
    <property type="entry name" value="DUF7987"/>
</dbReference>
<protein>
    <submittedName>
        <fullName evidence="2">Uncharacterized protein</fullName>
    </submittedName>
</protein>
<feature type="transmembrane region" description="Helical" evidence="1">
    <location>
        <begin position="42"/>
        <end position="62"/>
    </location>
</feature>